<reference evidence="1 2" key="1">
    <citation type="journal article" date="2019" name="Sci. Rep.">
        <title>Orb-weaving spider Araneus ventricosus genome elucidates the spidroin gene catalogue.</title>
        <authorList>
            <person name="Kono N."/>
            <person name="Nakamura H."/>
            <person name="Ohtoshi R."/>
            <person name="Moran D.A.P."/>
            <person name="Shinohara A."/>
            <person name="Yoshida Y."/>
            <person name="Fujiwara M."/>
            <person name="Mori M."/>
            <person name="Tomita M."/>
            <person name="Arakawa K."/>
        </authorList>
    </citation>
    <scope>NUCLEOTIDE SEQUENCE [LARGE SCALE GENOMIC DNA]</scope>
</reference>
<evidence type="ECO:0000313" key="1">
    <source>
        <dbReference type="EMBL" id="GBM06510.1"/>
    </source>
</evidence>
<evidence type="ECO:0000313" key="2">
    <source>
        <dbReference type="Proteomes" id="UP000499080"/>
    </source>
</evidence>
<proteinExistence type="predicted"/>
<name>A0A4Y2CQ23_ARAVE</name>
<gene>
    <name evidence="1" type="ORF">AVEN_150350_1</name>
</gene>
<protein>
    <submittedName>
        <fullName evidence="1">Uncharacterized protein</fullName>
    </submittedName>
</protein>
<accession>A0A4Y2CQ23</accession>
<dbReference type="EMBL" id="BGPR01000230">
    <property type="protein sequence ID" value="GBM06510.1"/>
    <property type="molecule type" value="Genomic_DNA"/>
</dbReference>
<dbReference type="Proteomes" id="UP000499080">
    <property type="component" value="Unassembled WGS sequence"/>
</dbReference>
<sequence>MRSHRRSKRILSSPEGIASCVVLTSTPLTVSTSYGRGWPWSVMGVRTPTSVPELLPCRSGHSDFTARFRARWGGLYALHQKEGDNISNLMPYSVHFI</sequence>
<keyword evidence="2" id="KW-1185">Reference proteome</keyword>
<organism evidence="1 2">
    <name type="scientific">Araneus ventricosus</name>
    <name type="common">Orbweaver spider</name>
    <name type="synonym">Epeira ventricosa</name>
    <dbReference type="NCBI Taxonomy" id="182803"/>
    <lineage>
        <taxon>Eukaryota</taxon>
        <taxon>Metazoa</taxon>
        <taxon>Ecdysozoa</taxon>
        <taxon>Arthropoda</taxon>
        <taxon>Chelicerata</taxon>
        <taxon>Arachnida</taxon>
        <taxon>Araneae</taxon>
        <taxon>Araneomorphae</taxon>
        <taxon>Entelegynae</taxon>
        <taxon>Araneoidea</taxon>
        <taxon>Araneidae</taxon>
        <taxon>Araneus</taxon>
    </lineage>
</organism>
<comment type="caution">
    <text evidence="1">The sequence shown here is derived from an EMBL/GenBank/DDBJ whole genome shotgun (WGS) entry which is preliminary data.</text>
</comment>
<dbReference type="AlphaFoldDB" id="A0A4Y2CQ23"/>